<organism evidence="1 2">
    <name type="scientific">Nitrosomonas ureae</name>
    <dbReference type="NCBI Taxonomy" id="44577"/>
    <lineage>
        <taxon>Bacteria</taxon>
        <taxon>Pseudomonadati</taxon>
        <taxon>Pseudomonadota</taxon>
        <taxon>Betaproteobacteria</taxon>
        <taxon>Nitrosomonadales</taxon>
        <taxon>Nitrosomonadaceae</taxon>
        <taxon>Nitrosomonas</taxon>
    </lineage>
</organism>
<reference evidence="1 2" key="1">
    <citation type="submission" date="2018-04" db="EMBL/GenBank/DDBJ databases">
        <title>Active sludge and wastewater microbial communities from Klosterneuburg, Austria.</title>
        <authorList>
            <person name="Wagner M."/>
        </authorList>
    </citation>
    <scope>NUCLEOTIDE SEQUENCE [LARGE SCALE GENOMIC DNA]</scope>
    <source>
        <strain evidence="1 2">Nm4</strain>
    </source>
</reference>
<proteinExistence type="predicted"/>
<dbReference type="EMBL" id="QAOL01000052">
    <property type="protein sequence ID" value="PTQ79320.1"/>
    <property type="molecule type" value="Genomic_DNA"/>
</dbReference>
<sequence length="32" mass="3543">MKLMTKRTSTTTAEVLAIFVTSLLLDEKNSVT</sequence>
<evidence type="ECO:0000313" key="1">
    <source>
        <dbReference type="EMBL" id="PTQ79320.1"/>
    </source>
</evidence>
<evidence type="ECO:0000313" key="2">
    <source>
        <dbReference type="Proteomes" id="UP000244110"/>
    </source>
</evidence>
<name>A0A2T5I684_9PROT</name>
<gene>
    <name evidence="1" type="ORF">C8R28_10524</name>
</gene>
<protein>
    <submittedName>
        <fullName evidence="1">Uncharacterized protein</fullName>
    </submittedName>
</protein>
<accession>A0A2T5I684</accession>
<dbReference type="AlphaFoldDB" id="A0A2T5I684"/>
<comment type="caution">
    <text evidence="1">The sequence shown here is derived from an EMBL/GenBank/DDBJ whole genome shotgun (WGS) entry which is preliminary data.</text>
</comment>
<dbReference type="Proteomes" id="UP000244110">
    <property type="component" value="Unassembled WGS sequence"/>
</dbReference>